<keyword evidence="2" id="KW-0723">Serine/threonine-protein kinase</keyword>
<dbReference type="EMBL" id="SDRB02002785">
    <property type="protein sequence ID" value="THG18878.1"/>
    <property type="molecule type" value="Genomic_DNA"/>
</dbReference>
<dbReference type="STRING" id="542762.A0A4S4EQ49"/>
<dbReference type="FunFam" id="1.10.510.10:FF:000129">
    <property type="entry name" value="cysteine-rich receptor-like protein kinase 10"/>
    <property type="match status" value="1"/>
</dbReference>
<evidence type="ECO:0000313" key="19">
    <source>
        <dbReference type="EMBL" id="THG18878.1"/>
    </source>
</evidence>
<comment type="subcellular location">
    <subcellularLocation>
        <location evidence="1">Membrane</location>
        <topology evidence="1">Single-pass membrane protein</topology>
    </subcellularLocation>
</comment>
<keyword evidence="20" id="KW-1185">Reference proteome</keyword>
<dbReference type="Gene3D" id="3.30.430.20">
    <property type="entry name" value="Gnk2 domain, C-X8-C-X2-C motif"/>
    <property type="match status" value="2"/>
</dbReference>
<evidence type="ECO:0000256" key="8">
    <source>
        <dbReference type="ARBA" id="ARBA00022777"/>
    </source>
</evidence>
<dbReference type="FunFam" id="3.30.430.20:FF:000003">
    <property type="entry name" value="Cysteine-rich RLK (RECEPTOR-like protein kinase) 10"/>
    <property type="match status" value="1"/>
</dbReference>
<evidence type="ECO:0000256" key="10">
    <source>
        <dbReference type="ARBA" id="ARBA00022989"/>
    </source>
</evidence>
<gene>
    <name evidence="19" type="ORF">TEA_009723</name>
</gene>
<evidence type="ECO:0000256" key="7">
    <source>
        <dbReference type="ARBA" id="ARBA00022741"/>
    </source>
</evidence>
<keyword evidence="9 14" id="KW-0067">ATP-binding</keyword>
<evidence type="ECO:0000256" key="14">
    <source>
        <dbReference type="PROSITE-ProRule" id="PRU10141"/>
    </source>
</evidence>
<comment type="caution">
    <text evidence="19">The sequence shown here is derived from an EMBL/GenBank/DDBJ whole genome shotgun (WGS) entry which is preliminary data.</text>
</comment>
<reference evidence="19 20" key="1">
    <citation type="journal article" date="2018" name="Proc. Natl. Acad. Sci. U.S.A.">
        <title>Draft genome sequence of Camellia sinensis var. sinensis provides insights into the evolution of the tea genome and tea quality.</title>
        <authorList>
            <person name="Wei C."/>
            <person name="Yang H."/>
            <person name="Wang S."/>
            <person name="Zhao J."/>
            <person name="Liu C."/>
            <person name="Gao L."/>
            <person name="Xia E."/>
            <person name="Lu Y."/>
            <person name="Tai Y."/>
            <person name="She G."/>
            <person name="Sun J."/>
            <person name="Cao H."/>
            <person name="Tong W."/>
            <person name="Gao Q."/>
            <person name="Li Y."/>
            <person name="Deng W."/>
            <person name="Jiang X."/>
            <person name="Wang W."/>
            <person name="Chen Q."/>
            <person name="Zhang S."/>
            <person name="Li H."/>
            <person name="Wu J."/>
            <person name="Wang P."/>
            <person name="Li P."/>
            <person name="Shi C."/>
            <person name="Zheng F."/>
            <person name="Jian J."/>
            <person name="Huang B."/>
            <person name="Shan D."/>
            <person name="Shi M."/>
            <person name="Fang C."/>
            <person name="Yue Y."/>
            <person name="Li F."/>
            <person name="Li D."/>
            <person name="Wei S."/>
            <person name="Han B."/>
            <person name="Jiang C."/>
            <person name="Yin Y."/>
            <person name="Xia T."/>
            <person name="Zhang Z."/>
            <person name="Bennetzen J.L."/>
            <person name="Zhao S."/>
            <person name="Wan X."/>
        </authorList>
    </citation>
    <scope>NUCLEOTIDE SEQUENCE [LARGE SCALE GENOMIC DNA]</scope>
    <source>
        <strain evidence="20">cv. Shuchazao</strain>
        <tissue evidence="19">Leaf</tissue>
    </source>
</reference>
<keyword evidence="10 16" id="KW-1133">Transmembrane helix</keyword>
<evidence type="ECO:0000256" key="13">
    <source>
        <dbReference type="ARBA" id="ARBA00023180"/>
    </source>
</evidence>
<dbReference type="PROSITE" id="PS00107">
    <property type="entry name" value="PROTEIN_KINASE_ATP"/>
    <property type="match status" value="1"/>
</dbReference>
<protein>
    <recommendedName>
        <fullName evidence="21">Cysteine-rich receptor-like protein kinase 10</fullName>
    </recommendedName>
</protein>
<dbReference type="PROSITE" id="PS50011">
    <property type="entry name" value="PROTEIN_KINASE_DOM"/>
    <property type="match status" value="1"/>
</dbReference>
<dbReference type="PANTHER" id="PTHR27002">
    <property type="entry name" value="RECEPTOR-LIKE SERINE/THREONINE-PROTEIN KINASE SD1-8"/>
    <property type="match status" value="1"/>
</dbReference>
<dbReference type="GO" id="GO:0004674">
    <property type="term" value="F:protein serine/threonine kinase activity"/>
    <property type="evidence" value="ECO:0007669"/>
    <property type="project" value="UniProtKB-KW"/>
</dbReference>
<keyword evidence="7 14" id="KW-0547">Nucleotide-binding</keyword>
<feature type="binding site" evidence="14">
    <location>
        <position position="467"/>
    </location>
    <ligand>
        <name>ATP</name>
        <dbReference type="ChEBI" id="CHEBI:30616"/>
    </ligand>
</feature>
<dbReference type="CDD" id="cd23509">
    <property type="entry name" value="Gnk2-like"/>
    <property type="match status" value="2"/>
</dbReference>
<evidence type="ECO:0008006" key="21">
    <source>
        <dbReference type="Google" id="ProtNLM"/>
    </source>
</evidence>
<keyword evidence="4 16" id="KW-0812">Transmembrane</keyword>
<evidence type="ECO:0000256" key="4">
    <source>
        <dbReference type="ARBA" id="ARBA00022692"/>
    </source>
</evidence>
<dbReference type="GO" id="GO:0009751">
    <property type="term" value="P:response to salicylic acid"/>
    <property type="evidence" value="ECO:0007669"/>
    <property type="project" value="UniProtKB-ARBA"/>
</dbReference>
<dbReference type="InterPro" id="IPR008271">
    <property type="entry name" value="Ser/Thr_kinase_AS"/>
</dbReference>
<evidence type="ECO:0000256" key="16">
    <source>
        <dbReference type="SAM" id="Phobius"/>
    </source>
</evidence>
<feature type="domain" description="Gnk2-homologous" evidence="18">
    <location>
        <begin position="123"/>
        <end position="228"/>
    </location>
</feature>
<keyword evidence="5" id="KW-0732">Signal</keyword>
<evidence type="ECO:0000256" key="11">
    <source>
        <dbReference type="ARBA" id="ARBA00023136"/>
    </source>
</evidence>
<dbReference type="Proteomes" id="UP000306102">
    <property type="component" value="Unassembled WGS sequence"/>
</dbReference>
<feature type="transmembrane region" description="Helical" evidence="16">
    <location>
        <begin position="377"/>
        <end position="400"/>
    </location>
</feature>
<dbReference type="InterPro" id="IPR000719">
    <property type="entry name" value="Prot_kinase_dom"/>
</dbReference>
<dbReference type="InterPro" id="IPR017441">
    <property type="entry name" value="Protein_kinase_ATP_BS"/>
</dbReference>
<evidence type="ECO:0000256" key="3">
    <source>
        <dbReference type="ARBA" id="ARBA00022679"/>
    </source>
</evidence>
<dbReference type="GO" id="GO:0042742">
    <property type="term" value="P:defense response to bacterium"/>
    <property type="evidence" value="ECO:0007669"/>
    <property type="project" value="UniProtKB-ARBA"/>
</dbReference>
<feature type="domain" description="Protein kinase" evidence="17">
    <location>
        <begin position="439"/>
        <end position="725"/>
    </location>
</feature>
<dbReference type="Gene3D" id="1.10.510.10">
    <property type="entry name" value="Transferase(Phosphotransferase) domain 1"/>
    <property type="match status" value="2"/>
</dbReference>
<dbReference type="GO" id="GO:0005886">
    <property type="term" value="C:plasma membrane"/>
    <property type="evidence" value="ECO:0007669"/>
    <property type="project" value="TreeGrafter"/>
</dbReference>
<dbReference type="SMART" id="SM00220">
    <property type="entry name" value="S_TKc"/>
    <property type="match status" value="1"/>
</dbReference>
<dbReference type="PROSITE" id="PS51473">
    <property type="entry name" value="GNK2"/>
    <property type="match status" value="2"/>
</dbReference>
<dbReference type="Pfam" id="PF07714">
    <property type="entry name" value="PK_Tyr_Ser-Thr"/>
    <property type="match status" value="2"/>
</dbReference>
<proteinExistence type="predicted"/>
<dbReference type="PROSITE" id="PS00108">
    <property type="entry name" value="PROTEIN_KINASE_ST"/>
    <property type="match status" value="1"/>
</dbReference>
<keyword evidence="11 16" id="KW-0472">Membrane</keyword>
<dbReference type="GO" id="GO:0005524">
    <property type="term" value="F:ATP binding"/>
    <property type="evidence" value="ECO:0007669"/>
    <property type="project" value="UniProtKB-UniRule"/>
</dbReference>
<evidence type="ECO:0000256" key="12">
    <source>
        <dbReference type="ARBA" id="ARBA00023170"/>
    </source>
</evidence>
<dbReference type="InterPro" id="IPR038408">
    <property type="entry name" value="GNK2_sf"/>
</dbReference>
<dbReference type="Pfam" id="PF01657">
    <property type="entry name" value="Stress-antifung"/>
    <property type="match status" value="2"/>
</dbReference>
<keyword evidence="12" id="KW-0675">Receptor</keyword>
<accession>A0A4S4EQ49</accession>
<dbReference type="InterPro" id="IPR001245">
    <property type="entry name" value="Ser-Thr/Tyr_kinase_cat_dom"/>
</dbReference>
<dbReference type="InterPro" id="IPR002902">
    <property type="entry name" value="GNK2"/>
</dbReference>
<feature type="transmembrane region" description="Helical" evidence="16">
    <location>
        <begin position="98"/>
        <end position="116"/>
    </location>
</feature>
<keyword evidence="8" id="KW-0418">Kinase</keyword>
<evidence type="ECO:0000256" key="2">
    <source>
        <dbReference type="ARBA" id="ARBA00022527"/>
    </source>
</evidence>
<organism evidence="19 20">
    <name type="scientific">Camellia sinensis var. sinensis</name>
    <name type="common">China tea</name>
    <dbReference type="NCBI Taxonomy" id="542762"/>
    <lineage>
        <taxon>Eukaryota</taxon>
        <taxon>Viridiplantae</taxon>
        <taxon>Streptophyta</taxon>
        <taxon>Embryophyta</taxon>
        <taxon>Tracheophyta</taxon>
        <taxon>Spermatophyta</taxon>
        <taxon>Magnoliopsida</taxon>
        <taxon>eudicotyledons</taxon>
        <taxon>Gunneridae</taxon>
        <taxon>Pentapetalae</taxon>
        <taxon>asterids</taxon>
        <taxon>Ericales</taxon>
        <taxon>Theaceae</taxon>
        <taxon>Camellia</taxon>
    </lineage>
</organism>
<name>A0A4S4EQ49_CAMSN</name>
<evidence type="ECO:0000256" key="1">
    <source>
        <dbReference type="ARBA" id="ARBA00004167"/>
    </source>
</evidence>
<dbReference type="SUPFAM" id="SSF56112">
    <property type="entry name" value="Protein kinase-like (PK-like)"/>
    <property type="match status" value="2"/>
</dbReference>
<dbReference type="AlphaFoldDB" id="A0A4S4EQ49"/>
<sequence>MGKRRPASTIDMTEKGTKPGFPHGVVSSSASESGYMSPEYAMHGQFSVKSDVFSFGVLVLENISGKKNNTFYQSKCAKDLLSYGGSEMQSLITMNSSSNISASLLFFCVLICFLSLRTKATPTFFDLMCPNTTTYTPNSTYQSNLDTLFSSLSSNSTTTTNGFSNSTAGLSPPDIAYGLFLCRGDVSTDVCQDCVSTATKEVVKKCPKSKDVIIWYDVCMLRYSNQSIFSIADESVIFISDNTQKVTDPNRFDDVLGIIMHDIATRASNGVSGKKFATSEANFTSLQKVYGLAQCTPDLNAMECNKCLWECISNFPSCCDGKQGARILFPSCNARYELYRFYNAAGTAPAPPPPVLLPPPPPPAASSLGKGGISSQVLVAIIVSIGGSVLLIIIGFCFIFRRGKKKHDAVESDIVGNEITSVQSLQFDLATIQVATNNFSDHNKIGQGGFGSVYKGILTNGQEIAVKRLSRKSGQGAEEFKNEAVLVAKLQHRNLVRVLGFCLEGEEKILIYEFVPNKSLDYFLFDPQEQEKLDWSKRYKIIGGIARGMLYLHEDSRLKIIHRDLKVSNVLLDGDMNAKISDFGMARIFGVDQTQGNTNRVVGTYGYMSPEYAMRGKFSVKSDVFSFGVLVLEIISGKKNNTFYQSECAENLLSYAWKLWREEKPLELMDSTLEGSYSINEVIRCIHIGLLCVQEDPDARPSMAAIVVMLNSYSVNLSIPQQPAFFACSRTKQKTRQDLESDQSTSKPISWSVNEISITELYPR</sequence>
<feature type="domain" description="Gnk2-homologous" evidence="18">
    <location>
        <begin position="234"/>
        <end position="341"/>
    </location>
</feature>
<keyword evidence="3" id="KW-0808">Transferase</keyword>
<dbReference type="Gene3D" id="3.30.200.20">
    <property type="entry name" value="Phosphorylase Kinase, domain 1"/>
    <property type="match status" value="1"/>
</dbReference>
<evidence type="ECO:0000256" key="9">
    <source>
        <dbReference type="ARBA" id="ARBA00022840"/>
    </source>
</evidence>
<evidence type="ECO:0000313" key="20">
    <source>
        <dbReference type="Proteomes" id="UP000306102"/>
    </source>
</evidence>
<dbReference type="CDD" id="cd14066">
    <property type="entry name" value="STKc_IRAK"/>
    <property type="match status" value="1"/>
</dbReference>
<evidence type="ECO:0000259" key="18">
    <source>
        <dbReference type="PROSITE" id="PS51473"/>
    </source>
</evidence>
<keyword evidence="13" id="KW-0325">Glycoprotein</keyword>
<evidence type="ECO:0000256" key="6">
    <source>
        <dbReference type="ARBA" id="ARBA00022737"/>
    </source>
</evidence>
<dbReference type="InterPro" id="IPR011009">
    <property type="entry name" value="Kinase-like_dom_sf"/>
</dbReference>
<evidence type="ECO:0000256" key="5">
    <source>
        <dbReference type="ARBA" id="ARBA00022729"/>
    </source>
</evidence>
<keyword evidence="6" id="KW-0677">Repeat</keyword>
<feature type="region of interest" description="Disordered" evidence="15">
    <location>
        <begin position="1"/>
        <end position="26"/>
    </location>
</feature>
<evidence type="ECO:0000259" key="17">
    <source>
        <dbReference type="PROSITE" id="PS50011"/>
    </source>
</evidence>
<dbReference type="PANTHER" id="PTHR27002:SF1050">
    <property type="entry name" value="CYSTEINE-RICH RECEPTOR-LIKE PROTEIN KINASE 5"/>
    <property type="match status" value="1"/>
</dbReference>
<dbReference type="FunFam" id="3.30.430.20:FF:000002">
    <property type="entry name" value="Cysteine-rich receptor-like protein kinase 10"/>
    <property type="match status" value="1"/>
</dbReference>
<evidence type="ECO:0000256" key="15">
    <source>
        <dbReference type="SAM" id="MobiDB-lite"/>
    </source>
</evidence>
<dbReference type="FunFam" id="3.30.200.20:FF:000727">
    <property type="entry name" value="Cysteine-rich RLK (RECEPTOR-like protein kinase) 23"/>
    <property type="match status" value="1"/>
</dbReference>